<dbReference type="AlphaFoldDB" id="A0A4Q8AH64"/>
<keyword evidence="2" id="KW-1185">Reference proteome</keyword>
<reference evidence="1 2" key="1">
    <citation type="submission" date="2019-02" db="EMBL/GenBank/DDBJ databases">
        <title>Sequencing the genomes of 1000 actinobacteria strains.</title>
        <authorList>
            <person name="Klenk H.-P."/>
        </authorList>
    </citation>
    <scope>NUCLEOTIDE SEQUENCE [LARGE SCALE GENOMIC DNA]</scope>
    <source>
        <strain evidence="1 2">DSM 17364</strain>
    </source>
</reference>
<dbReference type="EMBL" id="SHLA01000001">
    <property type="protein sequence ID" value="RZU63115.1"/>
    <property type="molecule type" value="Genomic_DNA"/>
</dbReference>
<name>A0A4Q8AH64_9MICC</name>
<evidence type="ECO:0000313" key="1">
    <source>
        <dbReference type="EMBL" id="RZU63115.1"/>
    </source>
</evidence>
<evidence type="ECO:0000313" key="2">
    <source>
        <dbReference type="Proteomes" id="UP000292685"/>
    </source>
</evidence>
<dbReference type="RefSeq" id="WP_102158594.1">
    <property type="nucleotide sequence ID" value="NZ_PGGT01000025.1"/>
</dbReference>
<dbReference type="Proteomes" id="UP000292685">
    <property type="component" value="Unassembled WGS sequence"/>
</dbReference>
<comment type="caution">
    <text evidence="1">The sequence shown here is derived from an EMBL/GenBank/DDBJ whole genome shotgun (WGS) entry which is preliminary data.</text>
</comment>
<sequence>MRTREQHSARPVPAVTDLPAAHEHGWRVESSHATSAGRVLYVMCGDCGMRRVDVQESAHVPPSALSRELP</sequence>
<dbReference type="OrthoDB" id="4484477at2"/>
<accession>A0A4Q8AH64</accession>
<organism evidence="1 2">
    <name type="scientific">Zhihengliuella halotolerans</name>
    <dbReference type="NCBI Taxonomy" id="370736"/>
    <lineage>
        <taxon>Bacteria</taxon>
        <taxon>Bacillati</taxon>
        <taxon>Actinomycetota</taxon>
        <taxon>Actinomycetes</taxon>
        <taxon>Micrococcales</taxon>
        <taxon>Micrococcaceae</taxon>
        <taxon>Zhihengliuella</taxon>
    </lineage>
</organism>
<protein>
    <submittedName>
        <fullName evidence="1">Uncharacterized protein</fullName>
    </submittedName>
</protein>
<gene>
    <name evidence="1" type="ORF">EV380_2724</name>
</gene>
<proteinExistence type="predicted"/>